<dbReference type="GO" id="GO:0005743">
    <property type="term" value="C:mitochondrial inner membrane"/>
    <property type="evidence" value="ECO:0007669"/>
    <property type="project" value="UniProtKB-SubCell"/>
</dbReference>
<evidence type="ECO:0000256" key="6">
    <source>
        <dbReference type="ARBA" id="ARBA00022723"/>
    </source>
</evidence>
<comment type="function">
    <text evidence="15">Catalyzes cyanide-resistant oxygen consumption. May increase respiration when the cytochrome respiratory pathway is restricted, or in response to low temperatures.</text>
</comment>
<protein>
    <recommendedName>
        <fullName evidence="17">Alternative oxidase</fullName>
        <ecNumber evidence="17">1.-.-.-</ecNumber>
    </recommendedName>
</protein>
<dbReference type="AlphaFoldDB" id="A0A9Q8ZCG4"/>
<dbReference type="VEuPathDB" id="FungiDB:yc1106_07373"/>
<accession>A0A9Q8ZCG4</accession>
<evidence type="ECO:0000256" key="17">
    <source>
        <dbReference type="RuleBase" id="RU003779"/>
    </source>
</evidence>
<feature type="transmembrane region" description="Helical" evidence="19">
    <location>
        <begin position="147"/>
        <end position="168"/>
    </location>
</feature>
<dbReference type="PANTHER" id="PTHR31803">
    <property type="entry name" value="ALTERNATIVE OXIDASE"/>
    <property type="match status" value="1"/>
</dbReference>
<feature type="binding site" evidence="16">
    <location>
        <position position="155"/>
    </location>
    <ligand>
        <name>Fe cation</name>
        <dbReference type="ChEBI" id="CHEBI:24875"/>
        <label>1</label>
    </ligand>
</feature>
<keyword evidence="21" id="KW-1185">Reference proteome</keyword>
<keyword evidence="13" id="KW-0496">Mitochondrion</keyword>
<keyword evidence="10 19" id="KW-1133">Transmembrane helix</keyword>
<evidence type="ECO:0000313" key="21">
    <source>
        <dbReference type="Proteomes" id="UP001056012"/>
    </source>
</evidence>
<feature type="binding site" evidence="16">
    <location>
        <position position="300"/>
    </location>
    <ligand>
        <name>Fe cation</name>
        <dbReference type="ChEBI" id="CHEBI:24875"/>
        <label>2</label>
    </ligand>
</feature>
<feature type="binding site" evidence="16">
    <location>
        <position position="197"/>
    </location>
    <ligand>
        <name>Fe cation</name>
        <dbReference type="ChEBI" id="CHEBI:24875"/>
        <label>1</label>
    </ligand>
</feature>
<feature type="region of interest" description="Disordered" evidence="18">
    <location>
        <begin position="327"/>
        <end position="352"/>
    </location>
</feature>
<evidence type="ECO:0000256" key="3">
    <source>
        <dbReference type="ARBA" id="ARBA00022448"/>
    </source>
</evidence>
<keyword evidence="14 17" id="KW-0472">Membrane</keyword>
<feature type="transmembrane region" description="Helical" evidence="19">
    <location>
        <begin position="213"/>
        <end position="232"/>
    </location>
</feature>
<feature type="binding site" evidence="16">
    <location>
        <position position="194"/>
    </location>
    <ligand>
        <name>Fe cation</name>
        <dbReference type="ChEBI" id="CHEBI:24875"/>
        <label>2</label>
    </ligand>
</feature>
<dbReference type="InterPro" id="IPR038659">
    <property type="entry name" value="AOX_sf"/>
</dbReference>
<keyword evidence="3" id="KW-0813">Transport</keyword>
<name>A0A9Q8ZCG4_CURCL</name>
<evidence type="ECO:0000256" key="2">
    <source>
        <dbReference type="ARBA" id="ARBA00008388"/>
    </source>
</evidence>
<dbReference type="Gene3D" id="1.20.1260.140">
    <property type="entry name" value="Alternative oxidase"/>
    <property type="match status" value="1"/>
</dbReference>
<dbReference type="OrthoDB" id="16906at2759"/>
<evidence type="ECO:0000313" key="20">
    <source>
        <dbReference type="EMBL" id="USP80099.1"/>
    </source>
</evidence>
<evidence type="ECO:0000256" key="16">
    <source>
        <dbReference type="PIRSR" id="PIRSR005229-1"/>
    </source>
</evidence>
<gene>
    <name evidence="20" type="ORF">yc1106_07373</name>
</gene>
<dbReference type="GO" id="GO:0046872">
    <property type="term" value="F:metal ion binding"/>
    <property type="evidence" value="ECO:0007669"/>
    <property type="project" value="UniProtKB-UniRule"/>
</dbReference>
<evidence type="ECO:0000256" key="13">
    <source>
        <dbReference type="ARBA" id="ARBA00023128"/>
    </source>
</evidence>
<dbReference type="EMBL" id="CP089278">
    <property type="protein sequence ID" value="USP80099.1"/>
    <property type="molecule type" value="Genomic_DNA"/>
</dbReference>
<dbReference type="CDD" id="cd01053">
    <property type="entry name" value="AOX"/>
    <property type="match status" value="1"/>
</dbReference>
<keyword evidence="4 17" id="KW-0679">Respiratory chain</keyword>
<keyword evidence="9 17" id="KW-0249">Electron transport</keyword>
<keyword evidence="12 16" id="KW-0408">Iron</keyword>
<reference evidence="20" key="1">
    <citation type="submission" date="2021-12" db="EMBL/GenBank/DDBJ databases">
        <title>Curvularia clavata genome.</title>
        <authorList>
            <person name="Cao Y."/>
        </authorList>
    </citation>
    <scope>NUCLEOTIDE SEQUENCE</scope>
    <source>
        <strain evidence="20">Yc1106</strain>
    </source>
</reference>
<evidence type="ECO:0000256" key="18">
    <source>
        <dbReference type="SAM" id="MobiDB-lite"/>
    </source>
</evidence>
<proteinExistence type="inferred from homology"/>
<dbReference type="GO" id="GO:0009916">
    <property type="term" value="F:alternative oxidase activity"/>
    <property type="evidence" value="ECO:0007669"/>
    <property type="project" value="UniProtKB-UniRule"/>
</dbReference>
<evidence type="ECO:0000256" key="1">
    <source>
        <dbReference type="ARBA" id="ARBA00004292"/>
    </source>
</evidence>
<dbReference type="InterPro" id="IPR002680">
    <property type="entry name" value="AOX"/>
</dbReference>
<comment type="cofactor">
    <cofactor evidence="16 17">
        <name>Fe cation</name>
        <dbReference type="ChEBI" id="CHEBI:24875"/>
    </cofactor>
    <text evidence="16 17">Binds 2 iron ions per subunit.</text>
</comment>
<evidence type="ECO:0000256" key="12">
    <source>
        <dbReference type="ARBA" id="ARBA00023004"/>
    </source>
</evidence>
<feature type="binding site" evidence="16">
    <location>
        <position position="300"/>
    </location>
    <ligand>
        <name>Fe cation</name>
        <dbReference type="ChEBI" id="CHEBI:24875"/>
        <label>1</label>
    </ligand>
</feature>
<evidence type="ECO:0000256" key="8">
    <source>
        <dbReference type="ARBA" id="ARBA00022946"/>
    </source>
</evidence>
<dbReference type="Pfam" id="PF01786">
    <property type="entry name" value="AOX"/>
    <property type="match status" value="1"/>
</dbReference>
<evidence type="ECO:0000256" key="7">
    <source>
        <dbReference type="ARBA" id="ARBA00022792"/>
    </source>
</evidence>
<evidence type="ECO:0000256" key="11">
    <source>
        <dbReference type="ARBA" id="ARBA00023002"/>
    </source>
</evidence>
<comment type="similarity">
    <text evidence="2 17">Belongs to the alternative oxidase family.</text>
</comment>
<comment type="subcellular location">
    <subcellularLocation>
        <location evidence="1">Mitochondrion inner membrane</location>
        <topology evidence="1">Multi-pass membrane protein</topology>
        <orientation evidence="1">Matrix side</orientation>
    </subcellularLocation>
</comment>
<evidence type="ECO:0000256" key="10">
    <source>
        <dbReference type="ARBA" id="ARBA00022989"/>
    </source>
</evidence>
<dbReference type="PIRSF" id="PIRSF005229">
    <property type="entry name" value="AOX"/>
    <property type="match status" value="1"/>
</dbReference>
<evidence type="ECO:0000256" key="15">
    <source>
        <dbReference type="ARBA" id="ARBA00025285"/>
    </source>
</evidence>
<evidence type="ECO:0000256" key="14">
    <source>
        <dbReference type="ARBA" id="ARBA00023136"/>
    </source>
</evidence>
<evidence type="ECO:0000256" key="19">
    <source>
        <dbReference type="SAM" id="Phobius"/>
    </source>
</evidence>
<keyword evidence="7" id="KW-0999">Mitochondrion inner membrane</keyword>
<keyword evidence="8" id="KW-0809">Transit peptide</keyword>
<keyword evidence="6 16" id="KW-0479">Metal-binding</keyword>
<dbReference type="GO" id="GO:0098803">
    <property type="term" value="C:respiratory chain complex"/>
    <property type="evidence" value="ECO:0007669"/>
    <property type="project" value="UniProtKB-UniRule"/>
</dbReference>
<dbReference type="EC" id="1.-.-.-" evidence="17"/>
<feature type="binding site" evidence="16">
    <location>
        <position position="194"/>
    </location>
    <ligand>
        <name>Fe cation</name>
        <dbReference type="ChEBI" id="CHEBI:24875"/>
        <label>1</label>
    </ligand>
</feature>
<dbReference type="PANTHER" id="PTHR31803:SF3">
    <property type="entry name" value="ALTERNATIVE OXIDASE"/>
    <property type="match status" value="1"/>
</dbReference>
<feature type="binding site" evidence="16">
    <location>
        <position position="245"/>
    </location>
    <ligand>
        <name>Fe cation</name>
        <dbReference type="ChEBI" id="CHEBI:24875"/>
        <label>2</label>
    </ligand>
</feature>
<sequence length="352" mass="40895">MISTRVTICGSVASKRGTAQLIKSFRSYNPGLRPTFIATQYIRTPNTRRNFSSSPSGEAKIKEFFEKHPTEKVRKTQAAWPHPVYTEEQMNQVTIAHREAKTLSDKVALIAVKVLRWGLDKATGYKHEKPVDPKNPQKQFAMTEEKYLIRNVFLESVAGVPGMVAGMLRHLHSMRRMKRDNGWIESLLEESYNERMHLLVFLKMQRPGPLMRLMVLGAQGVWCNALFFAYLLSPRTVHRFVGYLEEEAVITYTRQIKDLDAGRLPKWEKMEAPEIAVDYWKMPEGHRTMRDLLLYIRADESKHREVNHTFGNLDQKEDPNPYVSEYRNPELPHPTKDLAHQKPTGWERHEVI</sequence>
<organism evidence="20 21">
    <name type="scientific">Curvularia clavata</name>
    <dbReference type="NCBI Taxonomy" id="95742"/>
    <lineage>
        <taxon>Eukaryota</taxon>
        <taxon>Fungi</taxon>
        <taxon>Dikarya</taxon>
        <taxon>Ascomycota</taxon>
        <taxon>Pezizomycotina</taxon>
        <taxon>Dothideomycetes</taxon>
        <taxon>Pleosporomycetidae</taxon>
        <taxon>Pleosporales</taxon>
        <taxon>Pleosporineae</taxon>
        <taxon>Pleosporaceae</taxon>
        <taxon>Curvularia</taxon>
    </lineage>
</organism>
<evidence type="ECO:0000256" key="4">
    <source>
        <dbReference type="ARBA" id="ARBA00022660"/>
    </source>
</evidence>
<keyword evidence="5 17" id="KW-0812">Transmembrane</keyword>
<evidence type="ECO:0000256" key="9">
    <source>
        <dbReference type="ARBA" id="ARBA00022982"/>
    </source>
</evidence>
<dbReference type="GO" id="GO:0010230">
    <property type="term" value="P:alternative respiration"/>
    <property type="evidence" value="ECO:0007669"/>
    <property type="project" value="TreeGrafter"/>
</dbReference>
<keyword evidence="11 17" id="KW-0560">Oxidoreductase</keyword>
<feature type="binding site" evidence="16">
    <location>
        <position position="303"/>
    </location>
    <ligand>
        <name>Fe cation</name>
        <dbReference type="ChEBI" id="CHEBI:24875"/>
        <label>2</label>
    </ligand>
</feature>
<evidence type="ECO:0000256" key="5">
    <source>
        <dbReference type="ARBA" id="ARBA00022692"/>
    </source>
</evidence>
<dbReference type="FunFam" id="1.20.1260.140:FF:000002">
    <property type="entry name" value="Alternative oxidase"/>
    <property type="match status" value="1"/>
</dbReference>
<dbReference type="Proteomes" id="UP001056012">
    <property type="component" value="Chromosome 5"/>
</dbReference>